<reference evidence="1" key="1">
    <citation type="journal article" date="2014" name="Front. Microbiol.">
        <title>High frequency of phylogenetically diverse reductive dehalogenase-homologous genes in deep subseafloor sedimentary metagenomes.</title>
        <authorList>
            <person name="Kawai M."/>
            <person name="Futagami T."/>
            <person name="Toyoda A."/>
            <person name="Takaki Y."/>
            <person name="Nishi S."/>
            <person name="Hori S."/>
            <person name="Arai W."/>
            <person name="Tsubouchi T."/>
            <person name="Morono Y."/>
            <person name="Uchiyama I."/>
            <person name="Ito T."/>
            <person name="Fujiyama A."/>
            <person name="Inagaki F."/>
            <person name="Takami H."/>
        </authorList>
    </citation>
    <scope>NUCLEOTIDE SEQUENCE</scope>
    <source>
        <strain evidence="1">Expedition CK06-06</strain>
    </source>
</reference>
<dbReference type="EMBL" id="BARV01013122">
    <property type="protein sequence ID" value="GAI11837.1"/>
    <property type="molecule type" value="Genomic_DNA"/>
</dbReference>
<proteinExistence type="predicted"/>
<comment type="caution">
    <text evidence="1">The sequence shown here is derived from an EMBL/GenBank/DDBJ whole genome shotgun (WGS) entry which is preliminary data.</text>
</comment>
<name>X1KXM9_9ZZZZ</name>
<gene>
    <name evidence="1" type="ORF">S06H3_23910</name>
</gene>
<evidence type="ECO:0000313" key="1">
    <source>
        <dbReference type="EMBL" id="GAI11837.1"/>
    </source>
</evidence>
<protein>
    <submittedName>
        <fullName evidence="1">Uncharacterized protein</fullName>
    </submittedName>
</protein>
<dbReference type="AlphaFoldDB" id="X1KXM9"/>
<accession>X1KXM9</accession>
<sequence length="45" mass="4774">MGEIGDENAFWGDLAYVLPKNSIVEALLNDIAGSRNLPKGRGTNG</sequence>
<organism evidence="1">
    <name type="scientific">marine sediment metagenome</name>
    <dbReference type="NCBI Taxonomy" id="412755"/>
    <lineage>
        <taxon>unclassified sequences</taxon>
        <taxon>metagenomes</taxon>
        <taxon>ecological metagenomes</taxon>
    </lineage>
</organism>